<dbReference type="InterPro" id="IPR001387">
    <property type="entry name" value="Cro/C1-type_HTH"/>
</dbReference>
<dbReference type="CDD" id="cd00093">
    <property type="entry name" value="HTH_XRE"/>
    <property type="match status" value="1"/>
</dbReference>
<dbReference type="HOGENOM" id="CLU_066192_4_2_6"/>
<dbReference type="SMART" id="SM00530">
    <property type="entry name" value="HTH_XRE"/>
    <property type="match status" value="1"/>
</dbReference>
<evidence type="ECO:0000313" key="4">
    <source>
        <dbReference type="Proteomes" id="UP000004710"/>
    </source>
</evidence>
<dbReference type="InterPro" id="IPR010982">
    <property type="entry name" value="Lambda_DNA-bd_dom_sf"/>
</dbReference>
<dbReference type="PROSITE" id="PS50943">
    <property type="entry name" value="HTH_CROC1"/>
    <property type="match status" value="1"/>
</dbReference>
<reference evidence="3 4" key="1">
    <citation type="submission" date="2010-01" db="EMBL/GenBank/DDBJ databases">
        <title>The Genome Sequence of Escherichia coli M605.</title>
        <authorList>
            <consortium name="The Broad Institute Genome Sequencing Platform"/>
            <consortium name="The Broad Institute Genome Sequencing Center for Infectious Disease"/>
            <person name="Feldgarden M."/>
            <person name="Gordon D.M."/>
            <person name="Johnson J.R."/>
            <person name="Johnston B.D."/>
            <person name="Young S."/>
            <person name="Zeng Q."/>
            <person name="Koehrsen M."/>
            <person name="Alvarado L."/>
            <person name="Berlin A.M."/>
            <person name="Borenstein D."/>
            <person name="Chapman S.B."/>
            <person name="Chen Z."/>
            <person name="Engels R."/>
            <person name="Freedman E."/>
            <person name="Gellesch M."/>
            <person name="Goldberg J."/>
            <person name="Griggs A."/>
            <person name="Gujja S."/>
            <person name="Heilman E.R."/>
            <person name="Heiman D.I."/>
            <person name="Hepburn T.A."/>
            <person name="Howarth C."/>
            <person name="Jen D."/>
            <person name="Larson L."/>
            <person name="Lewis B."/>
            <person name="Mehta T."/>
            <person name="Park D."/>
            <person name="Pearson M."/>
            <person name="Richards J."/>
            <person name="Roberts A."/>
            <person name="Saif S."/>
            <person name="Shea T.D."/>
            <person name="Shenoy N."/>
            <person name="Sisk P."/>
            <person name="Stolte C."/>
            <person name="Sykes S.N."/>
            <person name="Walk T."/>
            <person name="White J."/>
            <person name="Yandava C."/>
            <person name="Haas B."/>
            <person name="Henn M.R."/>
            <person name="Nusbaum C."/>
            <person name="Birren B."/>
        </authorList>
    </citation>
    <scope>NUCLEOTIDE SEQUENCE [LARGE SCALE GENOMIC DNA]</scope>
    <source>
        <strain evidence="3 4">M605</strain>
    </source>
</reference>
<keyword evidence="1" id="KW-0238">DNA-binding</keyword>
<evidence type="ECO:0000313" key="3">
    <source>
        <dbReference type="EMBL" id="EGI17662.1"/>
    </source>
</evidence>
<dbReference type="EMBL" id="GL883901">
    <property type="protein sequence ID" value="EGI17662.1"/>
    <property type="molecule type" value="Genomic_DNA"/>
</dbReference>
<name>F4SUQ0_ECOLX</name>
<protein>
    <submittedName>
        <fullName evidence="3">Putative helix-turn-helix-containing protein</fullName>
    </submittedName>
</protein>
<evidence type="ECO:0000256" key="1">
    <source>
        <dbReference type="ARBA" id="ARBA00023125"/>
    </source>
</evidence>
<dbReference type="AlphaFoldDB" id="F4SUQ0"/>
<dbReference type="PANTHER" id="PTHR46558:SF11">
    <property type="entry name" value="HTH-TYPE TRANSCRIPTIONAL REGULATOR XRE"/>
    <property type="match status" value="1"/>
</dbReference>
<evidence type="ECO:0000259" key="2">
    <source>
        <dbReference type="PROSITE" id="PS50943"/>
    </source>
</evidence>
<dbReference type="SUPFAM" id="SSF47413">
    <property type="entry name" value="lambda repressor-like DNA-binding domains"/>
    <property type="match status" value="1"/>
</dbReference>
<dbReference type="Proteomes" id="UP000004710">
    <property type="component" value="Unassembled WGS sequence"/>
</dbReference>
<dbReference type="Gene3D" id="1.10.260.40">
    <property type="entry name" value="lambda repressor-like DNA-binding domains"/>
    <property type="match status" value="1"/>
</dbReference>
<dbReference type="RefSeq" id="WP_001311680.1">
    <property type="nucleotide sequence ID" value="NZ_GL883901.1"/>
</dbReference>
<dbReference type="PANTHER" id="PTHR46558">
    <property type="entry name" value="TRACRIPTIONAL REGULATORY PROTEIN-RELATED-RELATED"/>
    <property type="match status" value="1"/>
</dbReference>
<feature type="domain" description="HTH cro/C1-type" evidence="2">
    <location>
        <begin position="6"/>
        <end position="60"/>
    </location>
</feature>
<sequence length="86" mass="10067">MLKDVLRLNREKLKLKQSDIADYVGVTTQTYMKWENGKNEPKASHIKKLSEILNVTANEICQGQIYDTHYEAIDFMKKVRLTTKIH</sequence>
<dbReference type="Pfam" id="PF01381">
    <property type="entry name" value="HTH_3"/>
    <property type="match status" value="1"/>
</dbReference>
<gene>
    <name evidence="3" type="ORF">ECIG_01168</name>
</gene>
<proteinExistence type="predicted"/>
<organism evidence="3 4">
    <name type="scientific">Escherichia coli M605</name>
    <dbReference type="NCBI Taxonomy" id="656417"/>
    <lineage>
        <taxon>Bacteria</taxon>
        <taxon>Pseudomonadati</taxon>
        <taxon>Pseudomonadota</taxon>
        <taxon>Gammaproteobacteria</taxon>
        <taxon>Enterobacterales</taxon>
        <taxon>Enterobacteriaceae</taxon>
        <taxon>Escherichia</taxon>
    </lineage>
</organism>
<accession>F4SUQ0</accession>
<dbReference type="GO" id="GO:0003677">
    <property type="term" value="F:DNA binding"/>
    <property type="evidence" value="ECO:0007669"/>
    <property type="project" value="UniProtKB-KW"/>
</dbReference>